<organism evidence="1">
    <name type="scientific">Chlorobaculum parvum</name>
    <dbReference type="NCBI Taxonomy" id="274539"/>
    <lineage>
        <taxon>Bacteria</taxon>
        <taxon>Pseudomonadati</taxon>
        <taxon>Chlorobiota</taxon>
        <taxon>Chlorobiia</taxon>
        <taxon>Chlorobiales</taxon>
        <taxon>Chlorobiaceae</taxon>
        <taxon>Chlorobaculum</taxon>
    </lineage>
</organism>
<accession>A0A7C5HGJ9</accession>
<gene>
    <name evidence="1" type="ORF">ENL01_01235</name>
</gene>
<dbReference type="Pfam" id="PF14255">
    <property type="entry name" value="Zn_ribbon_21"/>
    <property type="match status" value="1"/>
</dbReference>
<dbReference type="AlphaFoldDB" id="A0A7C5HGJ9"/>
<proteinExistence type="predicted"/>
<comment type="caution">
    <text evidence="1">The sequence shown here is derived from an EMBL/GenBank/DDBJ whole genome shotgun (WGS) entry which is preliminary data.</text>
</comment>
<evidence type="ECO:0000313" key="1">
    <source>
        <dbReference type="EMBL" id="HHE07538.1"/>
    </source>
</evidence>
<dbReference type="PIRSF" id="PIRSF037225">
    <property type="entry name" value="UCP037225"/>
    <property type="match status" value="1"/>
</dbReference>
<protein>
    <submittedName>
        <fullName evidence="1">CPXCG motif-containing cysteine-rich protein</fullName>
    </submittedName>
</protein>
<dbReference type="InterPro" id="IPR017143">
    <property type="entry name" value="UCP037225"/>
</dbReference>
<dbReference type="EMBL" id="DRSK01000076">
    <property type="protein sequence ID" value="HHE07538.1"/>
    <property type="molecule type" value="Genomic_DNA"/>
</dbReference>
<dbReference type="InterPro" id="IPR025990">
    <property type="entry name" value="zinc_ribbon_bacterial"/>
</dbReference>
<dbReference type="Proteomes" id="UP000886059">
    <property type="component" value="Unassembled WGS sequence"/>
</dbReference>
<reference evidence="1" key="1">
    <citation type="journal article" date="2020" name="mSystems">
        <title>Genome- and Community-Level Interaction Insights into Carbon Utilization and Element Cycling Functions of Hydrothermarchaeota in Hydrothermal Sediment.</title>
        <authorList>
            <person name="Zhou Z."/>
            <person name="Liu Y."/>
            <person name="Xu W."/>
            <person name="Pan J."/>
            <person name="Luo Z.H."/>
            <person name="Li M."/>
        </authorList>
    </citation>
    <scope>NUCLEOTIDE SEQUENCE [LARGE SCALE GENOMIC DNA]</scope>
    <source>
        <strain evidence="1">HyVt-628</strain>
    </source>
</reference>
<name>A0A7C5HGJ9_9CHLB</name>
<sequence>MEYEQSVTVQCPYCGQSFEVLVECSVEHQEYIEDCEVCCRPVSLVIDVTDDGSVSVETRGEDV</sequence>